<comment type="caution">
    <text evidence="2">The sequence shown here is derived from an EMBL/GenBank/DDBJ whole genome shotgun (WGS) entry which is preliminary data.</text>
</comment>
<dbReference type="RefSeq" id="WP_309791564.1">
    <property type="nucleotide sequence ID" value="NZ_JAVDPW010000001.1"/>
</dbReference>
<feature type="domain" description="AB hydrolase-1" evidence="1">
    <location>
        <begin position="22"/>
        <end position="154"/>
    </location>
</feature>
<dbReference type="InterPro" id="IPR026968">
    <property type="entry name" value="PcaD/CatD"/>
</dbReference>
<dbReference type="Gene3D" id="3.40.50.1820">
    <property type="entry name" value="alpha/beta hydrolase"/>
    <property type="match status" value="1"/>
</dbReference>
<keyword evidence="2" id="KW-0378">Hydrolase</keyword>
<dbReference type="PRINTS" id="PR00111">
    <property type="entry name" value="ABHYDROLASE"/>
</dbReference>
<dbReference type="InterPro" id="IPR050471">
    <property type="entry name" value="AB_hydrolase"/>
</dbReference>
<dbReference type="PANTHER" id="PTHR43433">
    <property type="entry name" value="HYDROLASE, ALPHA/BETA FOLD FAMILY PROTEIN"/>
    <property type="match status" value="1"/>
</dbReference>
<accession>A0ABU1JGE3</accession>
<evidence type="ECO:0000313" key="2">
    <source>
        <dbReference type="EMBL" id="MDR6287686.1"/>
    </source>
</evidence>
<proteinExistence type="predicted"/>
<dbReference type="InterPro" id="IPR029058">
    <property type="entry name" value="AB_hydrolase_fold"/>
</dbReference>
<dbReference type="GO" id="GO:0047570">
    <property type="term" value="F:3-oxoadipate enol-lactonase activity"/>
    <property type="evidence" value="ECO:0007669"/>
    <property type="project" value="UniProtKB-EC"/>
</dbReference>
<dbReference type="PANTHER" id="PTHR43433:SF5">
    <property type="entry name" value="AB HYDROLASE-1 DOMAIN-CONTAINING PROTEIN"/>
    <property type="match status" value="1"/>
</dbReference>
<gene>
    <name evidence="2" type="ORF">E9232_000185</name>
</gene>
<protein>
    <submittedName>
        <fullName evidence="2">3-oxoadipate enol-lactonase</fullName>
        <ecNumber evidence="2">3.1.1.24</ecNumber>
    </submittedName>
</protein>
<organism evidence="2 3">
    <name type="scientific">Inquilinus ginsengisoli</name>
    <dbReference type="NCBI Taxonomy" id="363840"/>
    <lineage>
        <taxon>Bacteria</taxon>
        <taxon>Pseudomonadati</taxon>
        <taxon>Pseudomonadota</taxon>
        <taxon>Alphaproteobacteria</taxon>
        <taxon>Rhodospirillales</taxon>
        <taxon>Rhodospirillaceae</taxon>
        <taxon>Inquilinus</taxon>
    </lineage>
</organism>
<evidence type="ECO:0000259" key="1">
    <source>
        <dbReference type="Pfam" id="PF00561"/>
    </source>
</evidence>
<dbReference type="NCBIfam" id="TIGR02427">
    <property type="entry name" value="protocat_pcaD"/>
    <property type="match status" value="1"/>
</dbReference>
<dbReference type="Pfam" id="PF00561">
    <property type="entry name" value="Abhydrolase_1"/>
    <property type="match status" value="1"/>
</dbReference>
<dbReference type="EMBL" id="JAVDPW010000001">
    <property type="protein sequence ID" value="MDR6287686.1"/>
    <property type="molecule type" value="Genomic_DNA"/>
</dbReference>
<sequence>MPHVTVDGCRLHYRLDGAEDAPPLLLIHAVGVDLGMWAPQADRFAGRFRVLRYDHRGHGGSDVPVGAYSLDRLGRDAVGLLDALGIARTHVAGLSMGGMVALWLGIHAPDRVDRLVPCCTTAYAGGAAVWDPRIAAVQAGGMAALADGVIERWFTPGFRKRAPGTIAGVRQTLLGTSPEGYAGCCAAIRDMDQRDAIGRIAAPTLVISGAHDAGTPPERGREIAAAVPGAQFLALDAAHIANIEQPDAFGAAVEDFLG</sequence>
<dbReference type="SUPFAM" id="SSF53474">
    <property type="entry name" value="alpha/beta-Hydrolases"/>
    <property type="match status" value="1"/>
</dbReference>
<name>A0ABU1JGE3_9PROT</name>
<evidence type="ECO:0000313" key="3">
    <source>
        <dbReference type="Proteomes" id="UP001262410"/>
    </source>
</evidence>
<dbReference type="Proteomes" id="UP001262410">
    <property type="component" value="Unassembled WGS sequence"/>
</dbReference>
<dbReference type="EC" id="3.1.1.24" evidence="2"/>
<dbReference type="InterPro" id="IPR000073">
    <property type="entry name" value="AB_hydrolase_1"/>
</dbReference>
<keyword evidence="3" id="KW-1185">Reference proteome</keyword>
<reference evidence="2 3" key="1">
    <citation type="submission" date="2023-07" db="EMBL/GenBank/DDBJ databases">
        <title>Sorghum-associated microbial communities from plants grown in Nebraska, USA.</title>
        <authorList>
            <person name="Schachtman D."/>
        </authorList>
    </citation>
    <scope>NUCLEOTIDE SEQUENCE [LARGE SCALE GENOMIC DNA]</scope>
    <source>
        <strain evidence="2 3">584</strain>
    </source>
</reference>